<dbReference type="PANTHER" id="PTHR43156:SF2">
    <property type="entry name" value="STAGE II SPORULATION PROTEIN E"/>
    <property type="match status" value="1"/>
</dbReference>
<dbReference type="KEGG" id="sals:SLNWT_0202"/>
<name>A0A0B5EF09_STRA4</name>
<proteinExistence type="predicted"/>
<sequence length="361" mass="38370">MFWVVLGVPLLLLLIDLAGGRTIRISGLMVAAPPLAAVFCGPGAVLVIGLATLGSVVVASWFNGLVGVANFPVVVATAVLICGASTMASAIRRRRERELTRVRRVAEVTQRVLLRPLPHRVGPLAVASCYLAAEEEAAIGGDLFAAASMGTTARVLVGDVQGKGLSAVATVSDLLGAFRRSARSRTPLPELAPSLESSLWEDLEERGSEDKEGAGAEGRGVKRRQLEGFVTAVVVDLPEGEHRIQALNCGHPSPLLLRDGQVTELAASRPAVPLGLGDLAAEPVRVDAFDFAPGDTLLLYTDGVIECRDAAGSFYPLAERVARWTDRDPERLLATIREDLRSFAHPRLEDDVALVAIRRDS</sequence>
<dbReference type="SMART" id="SM00331">
    <property type="entry name" value="PP2C_SIG"/>
    <property type="match status" value="1"/>
</dbReference>
<evidence type="ECO:0000256" key="3">
    <source>
        <dbReference type="SAM" id="Phobius"/>
    </source>
</evidence>
<dbReference type="GO" id="GO:0016791">
    <property type="term" value="F:phosphatase activity"/>
    <property type="evidence" value="ECO:0007669"/>
    <property type="project" value="TreeGrafter"/>
</dbReference>
<keyword evidence="3" id="KW-0472">Membrane</keyword>
<gene>
    <name evidence="5" type="ORF">SLNWT_0202</name>
</gene>
<dbReference type="FunFam" id="3.60.40.10:FF:000058">
    <property type="entry name" value="Stage II sporulation protein E"/>
    <property type="match status" value="1"/>
</dbReference>
<reference evidence="5 6" key="1">
    <citation type="submission" date="2015-01" db="EMBL/GenBank/DDBJ databases">
        <title>Enhanced salinomycin production by adjusting the supply of polyketide extender units in Streptomyce albus DSM 41398.</title>
        <authorList>
            <person name="Lu C."/>
        </authorList>
    </citation>
    <scope>NUCLEOTIDE SEQUENCE [LARGE SCALE GENOMIC DNA]</scope>
    <source>
        <strain evidence="6">ATCC 21838 / DSM 41398 / FERM P-419 / JCM 4703 / NBRC 107858</strain>
    </source>
</reference>
<feature type="transmembrane region" description="Helical" evidence="3">
    <location>
        <begin position="36"/>
        <end position="62"/>
    </location>
</feature>
<evidence type="ECO:0000256" key="2">
    <source>
        <dbReference type="SAM" id="MobiDB-lite"/>
    </source>
</evidence>
<feature type="transmembrane region" description="Helical" evidence="3">
    <location>
        <begin position="69"/>
        <end position="91"/>
    </location>
</feature>
<organism evidence="5 6">
    <name type="scientific">Streptomyces albus (strain ATCC 21838 / DSM 41398 / FERM P-419 / JCM 4703 / NBRC 107858)</name>
    <dbReference type="NCBI Taxonomy" id="1081613"/>
    <lineage>
        <taxon>Bacteria</taxon>
        <taxon>Bacillati</taxon>
        <taxon>Actinomycetota</taxon>
        <taxon>Actinomycetes</taxon>
        <taxon>Kitasatosporales</taxon>
        <taxon>Streptomycetaceae</taxon>
        <taxon>Streptomyces</taxon>
    </lineage>
</organism>
<keyword evidence="3" id="KW-1133">Transmembrane helix</keyword>
<evidence type="ECO:0000313" key="5">
    <source>
        <dbReference type="EMBL" id="AJE80578.1"/>
    </source>
</evidence>
<dbReference type="InterPro" id="IPR036457">
    <property type="entry name" value="PPM-type-like_dom_sf"/>
</dbReference>
<keyword evidence="6" id="KW-1185">Reference proteome</keyword>
<keyword evidence="3" id="KW-0812">Transmembrane</keyword>
<feature type="domain" description="PPM-type phosphatase" evidence="4">
    <location>
        <begin position="124"/>
        <end position="359"/>
    </location>
</feature>
<accession>A0A0B5EF09</accession>
<evidence type="ECO:0000256" key="1">
    <source>
        <dbReference type="ARBA" id="ARBA00022801"/>
    </source>
</evidence>
<dbReference type="AlphaFoldDB" id="A0A0B5EF09"/>
<dbReference type="Proteomes" id="UP000031523">
    <property type="component" value="Chromosome"/>
</dbReference>
<feature type="compositionally biased region" description="Basic and acidic residues" evidence="2">
    <location>
        <begin position="205"/>
        <end position="214"/>
    </location>
</feature>
<keyword evidence="1" id="KW-0378">Hydrolase</keyword>
<dbReference type="SUPFAM" id="SSF81606">
    <property type="entry name" value="PP2C-like"/>
    <property type="match status" value="1"/>
</dbReference>
<dbReference type="InterPro" id="IPR052016">
    <property type="entry name" value="Bact_Sigma-Reg"/>
</dbReference>
<dbReference type="PANTHER" id="PTHR43156">
    <property type="entry name" value="STAGE II SPORULATION PROTEIN E-RELATED"/>
    <property type="match status" value="1"/>
</dbReference>
<evidence type="ECO:0000313" key="6">
    <source>
        <dbReference type="Proteomes" id="UP000031523"/>
    </source>
</evidence>
<dbReference type="Gene3D" id="3.60.40.10">
    <property type="entry name" value="PPM-type phosphatase domain"/>
    <property type="match status" value="1"/>
</dbReference>
<feature type="region of interest" description="Disordered" evidence="2">
    <location>
        <begin position="200"/>
        <end position="219"/>
    </location>
</feature>
<evidence type="ECO:0000259" key="4">
    <source>
        <dbReference type="SMART" id="SM00331"/>
    </source>
</evidence>
<dbReference type="Pfam" id="PF07228">
    <property type="entry name" value="SpoIIE"/>
    <property type="match status" value="1"/>
</dbReference>
<dbReference type="InterPro" id="IPR001932">
    <property type="entry name" value="PPM-type_phosphatase-like_dom"/>
</dbReference>
<protein>
    <submittedName>
        <fullName evidence="5">Integral membrane protein</fullName>
    </submittedName>
</protein>
<dbReference type="EMBL" id="CP010519">
    <property type="protein sequence ID" value="AJE80578.1"/>
    <property type="molecule type" value="Genomic_DNA"/>
</dbReference>